<dbReference type="Proteomes" id="UP000663877">
    <property type="component" value="Unassembled WGS sequence"/>
</dbReference>
<keyword evidence="10" id="KW-1185">Reference proteome</keyword>
<evidence type="ECO:0000256" key="4">
    <source>
        <dbReference type="ARBA" id="ARBA00023136"/>
    </source>
</evidence>
<dbReference type="PROSITE" id="PS50262">
    <property type="entry name" value="G_PROTEIN_RECEP_F1_2"/>
    <property type="match status" value="1"/>
</dbReference>
<evidence type="ECO:0000256" key="1">
    <source>
        <dbReference type="ARBA" id="ARBA00004370"/>
    </source>
</evidence>
<reference evidence="8" key="1">
    <citation type="submission" date="2021-02" db="EMBL/GenBank/DDBJ databases">
        <authorList>
            <person name="Nowell W R."/>
        </authorList>
    </citation>
    <scope>NUCLEOTIDE SEQUENCE</scope>
</reference>
<feature type="domain" description="G-protein coupled receptors family 1 profile" evidence="7">
    <location>
        <begin position="1"/>
        <end position="117"/>
    </location>
</feature>
<dbReference type="Gene3D" id="1.20.1070.10">
    <property type="entry name" value="Rhodopsin 7-helix transmembrane proteins"/>
    <property type="match status" value="1"/>
</dbReference>
<organism evidence="8 11">
    <name type="scientific">Adineta steineri</name>
    <dbReference type="NCBI Taxonomy" id="433720"/>
    <lineage>
        <taxon>Eukaryota</taxon>
        <taxon>Metazoa</taxon>
        <taxon>Spiralia</taxon>
        <taxon>Gnathifera</taxon>
        <taxon>Rotifera</taxon>
        <taxon>Eurotatoria</taxon>
        <taxon>Bdelloidea</taxon>
        <taxon>Adinetida</taxon>
        <taxon>Adinetidae</taxon>
        <taxon>Adineta</taxon>
    </lineage>
</organism>
<evidence type="ECO:0000313" key="8">
    <source>
        <dbReference type="EMBL" id="CAF1066266.1"/>
    </source>
</evidence>
<name>A0A814LK36_9BILA</name>
<evidence type="ECO:0000256" key="3">
    <source>
        <dbReference type="ARBA" id="ARBA00022989"/>
    </source>
</evidence>
<sequence>MGIYTCIMAIFVPALLNIILNTLIFSYVRSSTRRIQPQSNNASTNGSNNQQPRMSRRDMSLLKQMLVMFSMFIGGWTPILIVYTMNIAIDVDIKIIKITVLFSELCIFGIVMNLYIYNHELRHYLLNKIRLLFQR</sequence>
<feature type="transmembrane region" description="Helical" evidence="6">
    <location>
        <begin position="6"/>
        <end position="28"/>
    </location>
</feature>
<evidence type="ECO:0000256" key="2">
    <source>
        <dbReference type="ARBA" id="ARBA00022692"/>
    </source>
</evidence>
<dbReference type="SUPFAM" id="SSF81321">
    <property type="entry name" value="Family A G protein-coupled receptor-like"/>
    <property type="match status" value="1"/>
</dbReference>
<evidence type="ECO:0000259" key="7">
    <source>
        <dbReference type="PROSITE" id="PS50262"/>
    </source>
</evidence>
<proteinExistence type="predicted"/>
<feature type="region of interest" description="Disordered" evidence="5">
    <location>
        <begin position="36"/>
        <end position="55"/>
    </location>
</feature>
<dbReference type="EMBL" id="CAJNOI010000104">
    <property type="protein sequence ID" value="CAF1066266.1"/>
    <property type="molecule type" value="Genomic_DNA"/>
</dbReference>
<feature type="transmembrane region" description="Helical" evidence="6">
    <location>
        <begin position="95"/>
        <end position="117"/>
    </location>
</feature>
<keyword evidence="3 6" id="KW-1133">Transmembrane helix</keyword>
<evidence type="ECO:0000313" key="10">
    <source>
        <dbReference type="Proteomes" id="UP000663832"/>
    </source>
</evidence>
<dbReference type="GO" id="GO:0016020">
    <property type="term" value="C:membrane"/>
    <property type="evidence" value="ECO:0007669"/>
    <property type="project" value="UniProtKB-SubCell"/>
</dbReference>
<protein>
    <recommendedName>
        <fullName evidence="7">G-protein coupled receptors family 1 profile domain-containing protein</fullName>
    </recommendedName>
</protein>
<dbReference type="EMBL" id="CAJNOM010000374">
    <property type="protein sequence ID" value="CAF1401711.1"/>
    <property type="molecule type" value="Genomic_DNA"/>
</dbReference>
<evidence type="ECO:0000313" key="9">
    <source>
        <dbReference type="EMBL" id="CAF1401711.1"/>
    </source>
</evidence>
<dbReference type="Proteomes" id="UP000663832">
    <property type="component" value="Unassembled WGS sequence"/>
</dbReference>
<evidence type="ECO:0000256" key="5">
    <source>
        <dbReference type="SAM" id="MobiDB-lite"/>
    </source>
</evidence>
<feature type="compositionally biased region" description="Polar residues" evidence="5">
    <location>
        <begin position="36"/>
        <end position="53"/>
    </location>
</feature>
<comment type="caution">
    <text evidence="8">The sequence shown here is derived from an EMBL/GenBank/DDBJ whole genome shotgun (WGS) entry which is preliminary data.</text>
</comment>
<evidence type="ECO:0000313" key="11">
    <source>
        <dbReference type="Proteomes" id="UP000663877"/>
    </source>
</evidence>
<dbReference type="InterPro" id="IPR017452">
    <property type="entry name" value="GPCR_Rhodpsn_7TM"/>
</dbReference>
<comment type="subcellular location">
    <subcellularLocation>
        <location evidence="1">Membrane</location>
    </subcellularLocation>
</comment>
<gene>
    <name evidence="8" type="ORF">BJG266_LOCUS19451</name>
    <name evidence="9" type="ORF">QVE165_LOCUS36804</name>
</gene>
<keyword evidence="2 6" id="KW-0812">Transmembrane</keyword>
<dbReference type="OrthoDB" id="10018974at2759"/>
<accession>A0A814LK36</accession>
<feature type="transmembrane region" description="Helical" evidence="6">
    <location>
        <begin position="66"/>
        <end position="89"/>
    </location>
</feature>
<evidence type="ECO:0000256" key="6">
    <source>
        <dbReference type="SAM" id="Phobius"/>
    </source>
</evidence>
<keyword evidence="4 6" id="KW-0472">Membrane</keyword>
<dbReference type="AlphaFoldDB" id="A0A814LK36"/>